<dbReference type="SUPFAM" id="SSF56091">
    <property type="entry name" value="DNA ligase/mRNA capping enzyme, catalytic domain"/>
    <property type="match status" value="1"/>
</dbReference>
<dbReference type="CDD" id="cd17748">
    <property type="entry name" value="BRCT_DNA_ligase_like"/>
    <property type="match status" value="1"/>
</dbReference>
<evidence type="ECO:0000256" key="3">
    <source>
        <dbReference type="ARBA" id="ARBA00022723"/>
    </source>
</evidence>
<dbReference type="InterPro" id="IPR013840">
    <property type="entry name" value="DNAligase_N"/>
</dbReference>
<feature type="binding site" evidence="10">
    <location>
        <position position="290"/>
    </location>
    <ligand>
        <name>NAD(+)</name>
        <dbReference type="ChEBI" id="CHEBI:57540"/>
    </ligand>
</feature>
<dbReference type="Proteomes" id="UP000250218">
    <property type="component" value="Chromosome"/>
</dbReference>
<feature type="binding site" evidence="10">
    <location>
        <position position="117"/>
    </location>
    <ligand>
        <name>NAD(+)</name>
        <dbReference type="ChEBI" id="CHEBI:57540"/>
    </ligand>
</feature>
<feature type="binding site" evidence="10">
    <location>
        <position position="174"/>
    </location>
    <ligand>
        <name>NAD(+)</name>
        <dbReference type="ChEBI" id="CHEBI:57540"/>
    </ligand>
</feature>
<dbReference type="InterPro" id="IPR001679">
    <property type="entry name" value="DNA_ligase"/>
</dbReference>
<dbReference type="AlphaFoldDB" id="A0A2Z4NCD1"/>
<dbReference type="Gene3D" id="1.10.150.20">
    <property type="entry name" value="5' to 3' exonuclease, C-terminal subdomain"/>
    <property type="match status" value="2"/>
</dbReference>
<dbReference type="SMART" id="SM00292">
    <property type="entry name" value="BRCT"/>
    <property type="match status" value="1"/>
</dbReference>
<name>A0A2Z4NCD1_9BACT</name>
<keyword evidence="4 10" id="KW-0227">DNA damage</keyword>
<feature type="binding site" evidence="10">
    <location>
        <begin position="35"/>
        <end position="39"/>
    </location>
    <ligand>
        <name>NAD(+)</name>
        <dbReference type="ChEBI" id="CHEBI:57540"/>
    </ligand>
</feature>
<dbReference type="Pfam" id="PF00533">
    <property type="entry name" value="BRCT"/>
    <property type="match status" value="1"/>
</dbReference>
<dbReference type="KEGG" id="mane:DP065_00345"/>
<keyword evidence="10" id="KW-0464">Manganese</keyword>
<dbReference type="HAMAP" id="MF_01588">
    <property type="entry name" value="DNA_ligase_A"/>
    <property type="match status" value="1"/>
</dbReference>
<dbReference type="SUPFAM" id="SSF47781">
    <property type="entry name" value="RuvA domain 2-like"/>
    <property type="match status" value="1"/>
</dbReference>
<feature type="active site" description="N6-AMP-lysine intermediate" evidence="10">
    <location>
        <position position="119"/>
    </location>
</feature>
<protein>
    <recommendedName>
        <fullName evidence="10">DNA ligase</fullName>
        <ecNumber evidence="10">6.5.1.2</ecNumber>
    </recommendedName>
    <alternativeName>
        <fullName evidence="10">Polydeoxyribonucleotide synthase [NAD(+)]</fullName>
    </alternativeName>
</protein>
<feature type="domain" description="BRCT" evidence="11">
    <location>
        <begin position="588"/>
        <end position="666"/>
    </location>
</feature>
<accession>A0A2Z4NCD1</accession>
<dbReference type="GO" id="GO:0003911">
    <property type="term" value="F:DNA ligase (NAD+) activity"/>
    <property type="evidence" value="ECO:0007669"/>
    <property type="project" value="UniProtKB-UniRule"/>
</dbReference>
<dbReference type="NCBIfam" id="NF005932">
    <property type="entry name" value="PRK07956.1"/>
    <property type="match status" value="1"/>
</dbReference>
<dbReference type="InterPro" id="IPR001357">
    <property type="entry name" value="BRCT_dom"/>
</dbReference>
<comment type="function">
    <text evidence="10">DNA ligase that catalyzes the formation of phosphodiester linkages between 5'-phosphoryl and 3'-hydroxyl groups in double-stranded DNA using NAD as a coenzyme and as the energy source for the reaction. It is essential for DNA replication and repair of damaged DNA.</text>
</comment>
<dbReference type="InterPro" id="IPR018239">
    <property type="entry name" value="DNA_ligase_AS"/>
</dbReference>
<keyword evidence="1 10" id="KW-0436">Ligase</keyword>
<evidence type="ECO:0000256" key="6">
    <source>
        <dbReference type="ARBA" id="ARBA00022842"/>
    </source>
</evidence>
<dbReference type="PROSITE" id="PS01055">
    <property type="entry name" value="DNA_LIGASE_N1"/>
    <property type="match status" value="1"/>
</dbReference>
<evidence type="ECO:0000256" key="2">
    <source>
        <dbReference type="ARBA" id="ARBA00022705"/>
    </source>
</evidence>
<dbReference type="RefSeq" id="WP_033178849.1">
    <property type="nucleotide sequence ID" value="NZ_CP030140.1"/>
</dbReference>
<dbReference type="Pfam" id="PF12826">
    <property type="entry name" value="HHH_2"/>
    <property type="match status" value="1"/>
</dbReference>
<feature type="binding site" evidence="10">
    <location>
        <begin position="88"/>
        <end position="89"/>
    </location>
    <ligand>
        <name>NAD(+)</name>
        <dbReference type="ChEBI" id="CHEBI:57540"/>
    </ligand>
</feature>
<feature type="binding site" evidence="10">
    <location>
        <position position="314"/>
    </location>
    <ligand>
        <name>NAD(+)</name>
        <dbReference type="ChEBI" id="CHEBI:57540"/>
    </ligand>
</feature>
<dbReference type="SMART" id="SM00532">
    <property type="entry name" value="LIGANc"/>
    <property type="match status" value="1"/>
</dbReference>
<dbReference type="SUPFAM" id="SSF52113">
    <property type="entry name" value="BRCT domain"/>
    <property type="match status" value="1"/>
</dbReference>
<evidence type="ECO:0000256" key="10">
    <source>
        <dbReference type="HAMAP-Rule" id="MF_01588"/>
    </source>
</evidence>
<feature type="binding site" evidence="10">
    <location>
        <position position="424"/>
    </location>
    <ligand>
        <name>Zn(2+)</name>
        <dbReference type="ChEBI" id="CHEBI:29105"/>
    </ligand>
</feature>
<evidence type="ECO:0000256" key="9">
    <source>
        <dbReference type="ARBA" id="ARBA00034005"/>
    </source>
</evidence>
<evidence type="ECO:0000313" key="13">
    <source>
        <dbReference type="Proteomes" id="UP000250218"/>
    </source>
</evidence>
<dbReference type="EMBL" id="CP030140">
    <property type="protein sequence ID" value="AWX69213.1"/>
    <property type="molecule type" value="Genomic_DNA"/>
</dbReference>
<dbReference type="PROSITE" id="PS50172">
    <property type="entry name" value="BRCT"/>
    <property type="match status" value="1"/>
</dbReference>
<evidence type="ECO:0000256" key="7">
    <source>
        <dbReference type="ARBA" id="ARBA00023027"/>
    </source>
</evidence>
<dbReference type="InterPro" id="IPR010994">
    <property type="entry name" value="RuvA_2-like"/>
</dbReference>
<dbReference type="Gene3D" id="3.30.470.30">
    <property type="entry name" value="DNA ligase/mRNA capping enzyme"/>
    <property type="match status" value="1"/>
</dbReference>
<comment type="cofactor">
    <cofactor evidence="10">
        <name>Mg(2+)</name>
        <dbReference type="ChEBI" id="CHEBI:18420"/>
    </cofactor>
    <cofactor evidence="10">
        <name>Mn(2+)</name>
        <dbReference type="ChEBI" id="CHEBI:29035"/>
    </cofactor>
</comment>
<feature type="binding site" evidence="10">
    <location>
        <position position="409"/>
    </location>
    <ligand>
        <name>Zn(2+)</name>
        <dbReference type="ChEBI" id="CHEBI:29105"/>
    </ligand>
</feature>
<evidence type="ECO:0000256" key="8">
    <source>
        <dbReference type="ARBA" id="ARBA00023204"/>
    </source>
</evidence>
<proteinExistence type="inferred from homology"/>
<keyword evidence="6 10" id="KW-0460">Magnesium</keyword>
<evidence type="ECO:0000256" key="1">
    <source>
        <dbReference type="ARBA" id="ARBA00022598"/>
    </source>
</evidence>
<reference evidence="13" key="1">
    <citation type="submission" date="2018-06" db="EMBL/GenBank/DDBJ databases">
        <title>Complete genome sequences of Mycoplasma anatis, M. anseris and M. cloacale type strains.</title>
        <authorList>
            <person name="Grozner D."/>
            <person name="Forro B."/>
            <person name="Sulyok K.M."/>
            <person name="Marton S."/>
            <person name="Kreizinger Z."/>
            <person name="Banyai K."/>
            <person name="Gyuranecz M."/>
        </authorList>
    </citation>
    <scope>NUCLEOTIDE SEQUENCE [LARGE SCALE GENOMIC DNA]</scope>
    <source>
        <strain evidence="13">ATCC 49234</strain>
    </source>
</reference>
<keyword evidence="3 10" id="KW-0479">Metal-binding</keyword>
<dbReference type="EC" id="6.5.1.2" evidence="10"/>
<dbReference type="GO" id="GO:0006281">
    <property type="term" value="P:DNA repair"/>
    <property type="evidence" value="ECO:0007669"/>
    <property type="project" value="UniProtKB-KW"/>
</dbReference>
<dbReference type="InterPro" id="IPR041663">
    <property type="entry name" value="DisA/LigA_HHH"/>
</dbReference>
<evidence type="ECO:0000256" key="5">
    <source>
        <dbReference type="ARBA" id="ARBA00022833"/>
    </source>
</evidence>
<keyword evidence="5 10" id="KW-0862">Zinc</keyword>
<feature type="binding site" evidence="10">
    <location>
        <position position="429"/>
    </location>
    <ligand>
        <name>Zn(2+)</name>
        <dbReference type="ChEBI" id="CHEBI:29105"/>
    </ligand>
</feature>
<sequence>MTEKEKIRKEVFELQEKINYWDDAYYNHDNPIVEDAIYDKEILRLKKLEEQYANYFTYEELINSPTQKINAKASDNFQKVAHDKPMLSLNKAYSLDEIEKFINNIKKITLDFSFYIEPKIDGLSISLKYKNGKLVQAVTRGDGIIGEDVTENIKQLKNIPLTIQCLDDLEVRGEVYLALNDFNQLNKILESQNKPKMANPRNGAAGTLRQLDPLIVKERNLSAFIYYVVDPLKHNIQTMKQSFDFLSNLGFSITNETRVVKSLAEIEQYITWFKQIKTSLDYETDGIVIKLNELEYYDELGSTVKFPHSAIAFKYEPNTETTVLKRIFATVGRTGLVTYNAELEPVYLSGSKINFATLNNFQYVKDLNLNLNDLVYIKKAGEIIPCVIGLVNKKAKEDYFKKIDSCPYCAHLLVDSDTSLEQYCLNENCPEIFKKKMIHFTSKDAMDINSLGEKNIEIFIENKLITKLIDFYTLKDKKDEILKIERFGHKSVMNILNSIELSKKNPLNKLIFAFSIKHIGAKVAKFIASKVQSLNCFLDFNFNDLIQYNEIGEKIVNSLNEWVNKQENIDLVNQLLNMGINAVYEESFKTNLLQNKTFVITGTLSKSRTYFEKQIIENGGNIANSVSKNTSYLLMGLEPGSKLKKAKELNVPIIDEDIFEKMINGD</sequence>
<dbReference type="GO" id="GO:0046872">
    <property type="term" value="F:metal ion binding"/>
    <property type="evidence" value="ECO:0007669"/>
    <property type="project" value="UniProtKB-KW"/>
</dbReference>
<comment type="catalytic activity">
    <reaction evidence="9 10">
        <text>NAD(+) + (deoxyribonucleotide)n-3'-hydroxyl + 5'-phospho-(deoxyribonucleotide)m = (deoxyribonucleotide)n+m + AMP + beta-nicotinamide D-nucleotide.</text>
        <dbReference type="EC" id="6.5.1.2"/>
    </reaction>
</comment>
<dbReference type="InterPro" id="IPR012340">
    <property type="entry name" value="NA-bd_OB-fold"/>
</dbReference>
<feature type="binding site" evidence="10">
    <location>
        <position position="140"/>
    </location>
    <ligand>
        <name>NAD(+)</name>
        <dbReference type="ChEBI" id="CHEBI:57540"/>
    </ligand>
</feature>
<keyword evidence="8 10" id="KW-0234">DNA repair</keyword>
<dbReference type="GO" id="GO:0006260">
    <property type="term" value="P:DNA replication"/>
    <property type="evidence" value="ECO:0007669"/>
    <property type="project" value="UniProtKB-KW"/>
</dbReference>
<evidence type="ECO:0000259" key="11">
    <source>
        <dbReference type="PROSITE" id="PS50172"/>
    </source>
</evidence>
<dbReference type="InterPro" id="IPR036420">
    <property type="entry name" value="BRCT_dom_sf"/>
</dbReference>
<evidence type="ECO:0000313" key="12">
    <source>
        <dbReference type="EMBL" id="AWX69213.1"/>
    </source>
</evidence>
<dbReference type="CDD" id="cd00114">
    <property type="entry name" value="LIGANc"/>
    <property type="match status" value="1"/>
</dbReference>
<dbReference type="InterPro" id="IPR004150">
    <property type="entry name" value="NAD_DNA_ligase_OB"/>
</dbReference>
<organism evidence="12 13">
    <name type="scientific">[Mycoplasma] anseris</name>
    <dbReference type="NCBI Taxonomy" id="92400"/>
    <lineage>
        <taxon>Bacteria</taxon>
        <taxon>Bacillati</taxon>
        <taxon>Mycoplasmatota</taxon>
        <taxon>Mycoplasmoidales</taxon>
        <taxon>Metamycoplasmataceae</taxon>
        <taxon>Metamycoplasma</taxon>
    </lineage>
</organism>
<dbReference type="NCBIfam" id="TIGR00575">
    <property type="entry name" value="dnlj"/>
    <property type="match status" value="1"/>
</dbReference>
<keyword evidence="13" id="KW-1185">Reference proteome</keyword>
<dbReference type="SUPFAM" id="SSF50249">
    <property type="entry name" value="Nucleic acid-binding proteins"/>
    <property type="match status" value="1"/>
</dbReference>
<dbReference type="Gene3D" id="2.40.50.140">
    <property type="entry name" value="Nucleic acid-binding proteins"/>
    <property type="match status" value="1"/>
</dbReference>
<feature type="binding site" evidence="10">
    <location>
        <position position="406"/>
    </location>
    <ligand>
        <name>Zn(2+)</name>
        <dbReference type="ChEBI" id="CHEBI:29105"/>
    </ligand>
</feature>
<evidence type="ECO:0000256" key="4">
    <source>
        <dbReference type="ARBA" id="ARBA00022763"/>
    </source>
</evidence>
<dbReference type="Gene3D" id="1.10.287.610">
    <property type="entry name" value="Helix hairpin bin"/>
    <property type="match status" value="1"/>
</dbReference>
<keyword evidence="7 10" id="KW-0520">NAD</keyword>
<keyword evidence="2 10" id="KW-0235">DNA replication</keyword>
<dbReference type="PIRSF" id="PIRSF001604">
    <property type="entry name" value="LigA"/>
    <property type="match status" value="1"/>
</dbReference>
<dbReference type="Gene3D" id="3.40.50.10190">
    <property type="entry name" value="BRCT domain"/>
    <property type="match status" value="1"/>
</dbReference>
<gene>
    <name evidence="10" type="primary">ligA</name>
    <name evidence="12" type="ORF">DP065_00345</name>
</gene>
<dbReference type="InterPro" id="IPR013839">
    <property type="entry name" value="DNAligase_adenylation"/>
</dbReference>
<comment type="similarity">
    <text evidence="10">Belongs to the NAD-dependent DNA ligase family. LigA subfamily.</text>
</comment>
<dbReference type="Pfam" id="PF03120">
    <property type="entry name" value="OB_DNA_ligase"/>
    <property type="match status" value="1"/>
</dbReference>
<dbReference type="Pfam" id="PF01653">
    <property type="entry name" value="DNA_ligase_aden"/>
    <property type="match status" value="1"/>
</dbReference>